<dbReference type="Pfam" id="PF12706">
    <property type="entry name" value="Lactamase_B_2"/>
    <property type="match status" value="1"/>
</dbReference>
<name>A0A210PDY5_MIZYE</name>
<protein>
    <recommendedName>
        <fullName evidence="2">N-acetylphosphatidylethanolamine-hydrolyzing phospholipase D</fullName>
        <ecNumber evidence="2">3.1.4.54</ecNumber>
    </recommendedName>
</protein>
<comment type="cofactor">
    <cofactor evidence="6">
        <name>Zn(2+)</name>
        <dbReference type="ChEBI" id="CHEBI:29105"/>
    </cofactor>
    <text evidence="6">Binds 2 zinc divalent cations per subunit.</text>
</comment>
<dbReference type="GO" id="GO:0009395">
    <property type="term" value="P:phospholipid catabolic process"/>
    <property type="evidence" value="ECO:0007669"/>
    <property type="project" value="UniProtKB-KW"/>
</dbReference>
<keyword evidence="6" id="KW-0862">Zinc</keyword>
<proteinExistence type="inferred from homology"/>
<dbReference type="GO" id="GO:0070291">
    <property type="term" value="P:N-acylethanolamine metabolic process"/>
    <property type="evidence" value="ECO:0007669"/>
    <property type="project" value="TreeGrafter"/>
</dbReference>
<feature type="binding site" evidence="6">
    <location>
        <position position="208"/>
    </location>
    <ligand>
        <name>Zn(2+)</name>
        <dbReference type="ChEBI" id="CHEBI:29105"/>
        <label>2</label>
    </ligand>
</feature>
<comment type="caution">
    <text evidence="8">The sequence shown here is derived from an EMBL/GenBank/DDBJ whole genome shotgun (WGS) entry which is preliminary data.</text>
</comment>
<feature type="binding site" evidence="6">
    <location>
        <position position="52"/>
    </location>
    <ligand>
        <name>Zn(2+)</name>
        <dbReference type="ChEBI" id="CHEBI:29105"/>
        <label>1</label>
    </ligand>
</feature>
<dbReference type="GO" id="GO:0008270">
    <property type="term" value="F:zinc ion binding"/>
    <property type="evidence" value="ECO:0007669"/>
    <property type="project" value="InterPro"/>
</dbReference>
<dbReference type="InterPro" id="IPR001279">
    <property type="entry name" value="Metallo-B-lactamas"/>
</dbReference>
<keyword evidence="6" id="KW-0479">Metal-binding</keyword>
<comment type="similarity">
    <text evidence="1">Belongs to the NAPE-PLD family.</text>
</comment>
<dbReference type="OrthoDB" id="332863at2759"/>
<organism evidence="8 9">
    <name type="scientific">Mizuhopecten yessoensis</name>
    <name type="common">Japanese scallop</name>
    <name type="synonym">Patinopecten yessoensis</name>
    <dbReference type="NCBI Taxonomy" id="6573"/>
    <lineage>
        <taxon>Eukaryota</taxon>
        <taxon>Metazoa</taxon>
        <taxon>Spiralia</taxon>
        <taxon>Lophotrochozoa</taxon>
        <taxon>Mollusca</taxon>
        <taxon>Bivalvia</taxon>
        <taxon>Autobranchia</taxon>
        <taxon>Pteriomorphia</taxon>
        <taxon>Pectinida</taxon>
        <taxon>Pectinoidea</taxon>
        <taxon>Pectinidae</taxon>
        <taxon>Mizuhopecten</taxon>
    </lineage>
</organism>
<feature type="binding site" evidence="6">
    <location>
        <position position="55"/>
    </location>
    <ligand>
        <name>Zn(2+)</name>
        <dbReference type="ChEBI" id="CHEBI:29105"/>
        <label>2</label>
    </ligand>
</feature>
<dbReference type="Gene3D" id="3.60.15.10">
    <property type="entry name" value="Ribonuclease Z/Hydroxyacylglutathione hydrolase-like"/>
    <property type="match status" value="1"/>
</dbReference>
<dbReference type="PANTHER" id="PTHR15032">
    <property type="entry name" value="N-ACYL-PHOSPHATIDYLETHANOLAMINE-HYDROLYZING PHOSPHOLIPASE D"/>
    <property type="match status" value="1"/>
</dbReference>
<evidence type="ECO:0000313" key="8">
    <source>
        <dbReference type="EMBL" id="OWF34709.1"/>
    </source>
</evidence>
<dbReference type="EC" id="3.1.4.54" evidence="2"/>
<keyword evidence="3" id="KW-0443">Lipid metabolism</keyword>
<evidence type="ECO:0000259" key="7">
    <source>
        <dbReference type="Pfam" id="PF12706"/>
    </source>
</evidence>
<feature type="binding site" evidence="5">
    <location>
        <position position="186"/>
    </location>
    <ligand>
        <name>an N-acyl-1,2-diacyl-sn-glycero-3-phosphoethanolamine</name>
        <dbReference type="ChEBI" id="CHEBI:62537"/>
    </ligand>
</feature>
<feature type="binding site" evidence="6">
    <location>
        <position position="118"/>
    </location>
    <ligand>
        <name>Zn(2+)</name>
        <dbReference type="ChEBI" id="CHEBI:29105"/>
        <label>1</label>
    </ligand>
</feature>
<keyword evidence="3" id="KW-0595">Phospholipid degradation</keyword>
<evidence type="ECO:0000256" key="6">
    <source>
        <dbReference type="PIRSR" id="PIRSR038896-51"/>
    </source>
</evidence>
<dbReference type="InterPro" id="IPR036866">
    <property type="entry name" value="RibonucZ/Hydroxyglut_hydro"/>
</dbReference>
<dbReference type="SUPFAM" id="SSF56281">
    <property type="entry name" value="Metallo-hydrolase/oxidoreductase"/>
    <property type="match status" value="1"/>
</dbReference>
<keyword evidence="9" id="KW-1185">Reference proteome</keyword>
<keyword evidence="3" id="KW-1208">Phospholipid metabolism</keyword>
<feature type="domain" description="Metallo-beta-lactamase" evidence="7">
    <location>
        <begin position="5"/>
        <end position="209"/>
    </location>
</feature>
<gene>
    <name evidence="8" type="ORF">KP79_PYT11476</name>
</gene>
<feature type="binding site" evidence="6">
    <location>
        <position position="149"/>
    </location>
    <ligand>
        <name>Zn(2+)</name>
        <dbReference type="ChEBI" id="CHEBI:29105"/>
        <label>2</label>
    </ligand>
</feature>
<evidence type="ECO:0000256" key="2">
    <source>
        <dbReference type="ARBA" id="ARBA00012279"/>
    </source>
</evidence>
<dbReference type="EMBL" id="NEDP02076751">
    <property type="protein sequence ID" value="OWF34709.1"/>
    <property type="molecule type" value="Genomic_DNA"/>
</dbReference>
<feature type="binding site" evidence="6">
    <location>
        <position position="54"/>
    </location>
    <ligand>
        <name>Zn(2+)</name>
        <dbReference type="ChEBI" id="CHEBI:29105"/>
        <label>2</label>
    </ligand>
</feature>
<feature type="binding site" evidence="6">
    <location>
        <position position="149"/>
    </location>
    <ligand>
        <name>Zn(2+)</name>
        <dbReference type="ChEBI" id="CHEBI:29105"/>
        <label>1</label>
    </ligand>
</feature>
<comment type="catalytic activity">
    <reaction evidence="4">
        <text>N-(5Z,8Z,11Z,14Z-eicosatetraenoyl)-1,2-di-(9Z-octadecenoyl)-sn-glycero-3-phosphoethanolamine + H2O = N-(5Z,8Z,11Z,14Z-eicosatetraenoyl)-ethanolamine + 1,2-di-(9Z-octadecenoyl)-sn-glycero-3-phosphate + H(+)</text>
        <dbReference type="Rhea" id="RHEA:45528"/>
        <dbReference type="ChEBI" id="CHEBI:2700"/>
        <dbReference type="ChEBI" id="CHEBI:15377"/>
        <dbReference type="ChEBI" id="CHEBI:15378"/>
        <dbReference type="ChEBI" id="CHEBI:74546"/>
        <dbReference type="ChEBI" id="CHEBI:85277"/>
    </reaction>
    <physiologicalReaction direction="left-to-right" evidence="4">
        <dbReference type="Rhea" id="RHEA:45529"/>
    </physiologicalReaction>
</comment>
<evidence type="ECO:0000256" key="4">
    <source>
        <dbReference type="ARBA" id="ARBA00048025"/>
    </source>
</evidence>
<dbReference type="AlphaFoldDB" id="A0A210PDY5"/>
<evidence type="ECO:0000256" key="5">
    <source>
        <dbReference type="PIRSR" id="PIRSR038896-50"/>
    </source>
</evidence>
<evidence type="ECO:0000256" key="3">
    <source>
        <dbReference type="ARBA" id="ARBA00022668"/>
    </source>
</evidence>
<evidence type="ECO:0000256" key="1">
    <source>
        <dbReference type="ARBA" id="ARBA00010127"/>
    </source>
</evidence>
<sequence>MNGINILTDPVFGDTTFPIPSLSPNSFKRYRPVAMTIEDLPHIDAVLISHNHYDHLDSWSVARLNRRFGRSLRWLTPMGLKKWFHRCGCNNVREFIWWEEELSPLGDGTTFTFVPSQHWCKRGIDDTNKVLWGGWVVRKGDSSFYFVGDTAYCEVFSQIGHLYGPFTLAAIPIGAYEPRWFMKMSHINPEEAVQIHKMIRSENSVGIHWGTFKLTTEFYLEPRTKLKEELERNTIPLQEFITMSHGETRHFTTLSEDFSVGPGCLNRLSEVIFILIG</sequence>
<feature type="binding site" evidence="6">
    <location>
        <position position="50"/>
    </location>
    <ligand>
        <name>Zn(2+)</name>
        <dbReference type="ChEBI" id="CHEBI:29105"/>
        <label>1</label>
    </ligand>
</feature>
<accession>A0A210PDY5</accession>
<dbReference type="GO" id="GO:0005737">
    <property type="term" value="C:cytoplasm"/>
    <property type="evidence" value="ECO:0007669"/>
    <property type="project" value="TreeGrafter"/>
</dbReference>
<dbReference type="Proteomes" id="UP000242188">
    <property type="component" value="Unassembled WGS sequence"/>
</dbReference>
<dbReference type="GO" id="GO:0070290">
    <property type="term" value="F:N-acylphosphatidylethanolamine-specific phospholipase D activity"/>
    <property type="evidence" value="ECO:0007669"/>
    <property type="project" value="UniProtKB-EC"/>
</dbReference>
<dbReference type="PANTHER" id="PTHR15032:SF4">
    <property type="entry name" value="N-ACYL-PHOSPHATIDYLETHANOLAMINE-HYDROLYZING PHOSPHOLIPASE D"/>
    <property type="match status" value="1"/>
</dbReference>
<dbReference type="GO" id="GO:0070292">
    <property type="term" value="P:N-acylphosphatidylethanolamine metabolic process"/>
    <property type="evidence" value="ECO:0007669"/>
    <property type="project" value="TreeGrafter"/>
</dbReference>
<feature type="binding site" evidence="5">
    <location>
        <position position="53"/>
    </location>
    <ligand>
        <name>an N-acyl-1,2-diacyl-sn-glycero-3-phosphoethanolamine</name>
        <dbReference type="ChEBI" id="CHEBI:62537"/>
    </ligand>
</feature>
<dbReference type="PIRSF" id="PIRSF038896">
    <property type="entry name" value="NAPE-PLD"/>
    <property type="match status" value="1"/>
</dbReference>
<keyword evidence="3" id="KW-0442">Lipid degradation</keyword>
<evidence type="ECO:0000313" key="9">
    <source>
        <dbReference type="Proteomes" id="UP000242188"/>
    </source>
</evidence>
<reference evidence="8 9" key="1">
    <citation type="journal article" date="2017" name="Nat. Ecol. Evol.">
        <title>Scallop genome provides insights into evolution of bilaterian karyotype and development.</title>
        <authorList>
            <person name="Wang S."/>
            <person name="Zhang J."/>
            <person name="Jiao W."/>
            <person name="Li J."/>
            <person name="Xun X."/>
            <person name="Sun Y."/>
            <person name="Guo X."/>
            <person name="Huan P."/>
            <person name="Dong B."/>
            <person name="Zhang L."/>
            <person name="Hu X."/>
            <person name="Sun X."/>
            <person name="Wang J."/>
            <person name="Zhao C."/>
            <person name="Wang Y."/>
            <person name="Wang D."/>
            <person name="Huang X."/>
            <person name="Wang R."/>
            <person name="Lv J."/>
            <person name="Li Y."/>
            <person name="Zhang Z."/>
            <person name="Liu B."/>
            <person name="Lu W."/>
            <person name="Hui Y."/>
            <person name="Liang J."/>
            <person name="Zhou Z."/>
            <person name="Hou R."/>
            <person name="Li X."/>
            <person name="Liu Y."/>
            <person name="Li H."/>
            <person name="Ning X."/>
            <person name="Lin Y."/>
            <person name="Zhao L."/>
            <person name="Xing Q."/>
            <person name="Dou J."/>
            <person name="Li Y."/>
            <person name="Mao J."/>
            <person name="Guo H."/>
            <person name="Dou H."/>
            <person name="Li T."/>
            <person name="Mu C."/>
            <person name="Jiang W."/>
            <person name="Fu Q."/>
            <person name="Fu X."/>
            <person name="Miao Y."/>
            <person name="Liu J."/>
            <person name="Yu Q."/>
            <person name="Li R."/>
            <person name="Liao H."/>
            <person name="Li X."/>
            <person name="Kong Y."/>
            <person name="Jiang Z."/>
            <person name="Chourrout D."/>
            <person name="Li R."/>
            <person name="Bao Z."/>
        </authorList>
    </citation>
    <scope>NUCLEOTIDE SEQUENCE [LARGE SCALE GENOMIC DNA]</scope>
    <source>
        <strain evidence="8 9">PY_sf001</strain>
    </source>
</reference>
<dbReference type="InterPro" id="IPR024884">
    <property type="entry name" value="NAPE-PLD"/>
</dbReference>